<dbReference type="InterPro" id="IPR011701">
    <property type="entry name" value="MFS"/>
</dbReference>
<evidence type="ECO:0000313" key="10">
    <source>
        <dbReference type="EMBL" id="GHO84751.1"/>
    </source>
</evidence>
<evidence type="ECO:0000256" key="2">
    <source>
        <dbReference type="ARBA" id="ARBA00008537"/>
    </source>
</evidence>
<keyword evidence="7 8" id="KW-0472">Membrane</keyword>
<name>A0ABQ3VI00_9CHLR</name>
<feature type="transmembrane region" description="Helical" evidence="8">
    <location>
        <begin position="341"/>
        <end position="359"/>
    </location>
</feature>
<dbReference type="PANTHER" id="PTHR42718">
    <property type="entry name" value="MAJOR FACILITATOR SUPERFAMILY MULTIDRUG TRANSPORTER MFSC"/>
    <property type="match status" value="1"/>
</dbReference>
<organism evidence="10 11">
    <name type="scientific">Dictyobacter formicarum</name>
    <dbReference type="NCBI Taxonomy" id="2778368"/>
    <lineage>
        <taxon>Bacteria</taxon>
        <taxon>Bacillati</taxon>
        <taxon>Chloroflexota</taxon>
        <taxon>Ktedonobacteria</taxon>
        <taxon>Ktedonobacterales</taxon>
        <taxon>Dictyobacteraceae</taxon>
        <taxon>Dictyobacter</taxon>
    </lineage>
</organism>
<dbReference type="EMBL" id="BNJJ01000007">
    <property type="protein sequence ID" value="GHO84751.1"/>
    <property type="molecule type" value="Genomic_DNA"/>
</dbReference>
<evidence type="ECO:0000313" key="11">
    <source>
        <dbReference type="Proteomes" id="UP000635565"/>
    </source>
</evidence>
<feature type="transmembrane region" description="Helical" evidence="8">
    <location>
        <begin position="20"/>
        <end position="39"/>
    </location>
</feature>
<comment type="caution">
    <text evidence="10">The sequence shown here is derived from an EMBL/GenBank/DDBJ whole genome shotgun (WGS) entry which is preliminary data.</text>
</comment>
<keyword evidence="6 8" id="KW-1133">Transmembrane helix</keyword>
<evidence type="ECO:0000259" key="9">
    <source>
        <dbReference type="PROSITE" id="PS50850"/>
    </source>
</evidence>
<keyword evidence="4" id="KW-1003">Cell membrane</keyword>
<evidence type="ECO:0000256" key="6">
    <source>
        <dbReference type="ARBA" id="ARBA00022989"/>
    </source>
</evidence>
<feature type="transmembrane region" description="Helical" evidence="8">
    <location>
        <begin position="59"/>
        <end position="79"/>
    </location>
</feature>
<proteinExistence type="inferred from homology"/>
<dbReference type="InterPro" id="IPR036259">
    <property type="entry name" value="MFS_trans_sf"/>
</dbReference>
<dbReference type="InterPro" id="IPR004638">
    <property type="entry name" value="EmrB-like"/>
</dbReference>
<protein>
    <submittedName>
        <fullName evidence="10">MFS transporter</fullName>
    </submittedName>
</protein>
<feature type="transmembrane region" description="Helical" evidence="8">
    <location>
        <begin position="412"/>
        <end position="428"/>
    </location>
</feature>
<dbReference type="NCBIfam" id="TIGR00711">
    <property type="entry name" value="efflux_EmrB"/>
    <property type="match status" value="1"/>
</dbReference>
<comment type="similarity">
    <text evidence="2">Belongs to the major facilitator superfamily. EmrB family.</text>
</comment>
<keyword evidence="5 8" id="KW-0812">Transmembrane</keyword>
<dbReference type="Proteomes" id="UP000635565">
    <property type="component" value="Unassembled WGS sequence"/>
</dbReference>
<feature type="transmembrane region" description="Helical" evidence="8">
    <location>
        <begin position="306"/>
        <end position="329"/>
    </location>
</feature>
<feature type="transmembrane region" description="Helical" evidence="8">
    <location>
        <begin position="149"/>
        <end position="168"/>
    </location>
</feature>
<dbReference type="Gene3D" id="1.20.1720.10">
    <property type="entry name" value="Multidrug resistance protein D"/>
    <property type="match status" value="1"/>
</dbReference>
<feature type="transmembrane region" description="Helical" evidence="8">
    <location>
        <begin position="434"/>
        <end position="455"/>
    </location>
</feature>
<feature type="transmembrane region" description="Helical" evidence="8">
    <location>
        <begin position="277"/>
        <end position="300"/>
    </location>
</feature>
<feature type="transmembrane region" description="Helical" evidence="8">
    <location>
        <begin position="91"/>
        <end position="114"/>
    </location>
</feature>
<sequence>MLTERQTTPVPSENGALHALGLTAICFGFFMVILDTSVVNVALPAMQHDLHGSLEGLQWVVNGYTLIFASLLLSAGTLGDRLGHKRSFLTGYLLFTGASLLCSLAPSLNILIAARVLQGVGPALLVPSSLALITHGFQNPGKRARAVGIWAGSSGIGLAGGPVIGGALVEMLGWRSIFLLNVPLGLLALALTMRFVSETPRTTAQKRDLWGQACVIVALATLTYALIEGRSQGWISPQIVGLFLLCIGASGGFLLIETRHSTPMLPLHFFSSTAFSVPILVGCILNFGLYGILFVLSLFFQDIYHYPAALAGVALLPITVATGSTALISGRITARLGTRRPMIGGLAASYLGTLLLLLGETGGAILLLTAGEIAIGLGCGMTVPAMTTAVLNAVPRSQVGVTSALLNASRQLGGVLGVAILGSILGSLSERSAFLAGMHIALLLVALLFLLGSVLTSIT</sequence>
<dbReference type="SUPFAM" id="SSF103473">
    <property type="entry name" value="MFS general substrate transporter"/>
    <property type="match status" value="1"/>
</dbReference>
<evidence type="ECO:0000256" key="8">
    <source>
        <dbReference type="SAM" id="Phobius"/>
    </source>
</evidence>
<comment type="subcellular location">
    <subcellularLocation>
        <location evidence="1">Cell membrane</location>
        <topology evidence="1">Multi-pass membrane protein</topology>
    </subcellularLocation>
</comment>
<keyword evidence="3" id="KW-0813">Transport</keyword>
<dbReference type="Gene3D" id="1.20.1250.20">
    <property type="entry name" value="MFS general substrate transporter like domains"/>
    <property type="match status" value="1"/>
</dbReference>
<feature type="transmembrane region" description="Helical" evidence="8">
    <location>
        <begin position="174"/>
        <end position="197"/>
    </location>
</feature>
<dbReference type="CDD" id="cd17321">
    <property type="entry name" value="MFS_MMR_MDR_like"/>
    <property type="match status" value="1"/>
</dbReference>
<dbReference type="PROSITE" id="PS50850">
    <property type="entry name" value="MFS"/>
    <property type="match status" value="1"/>
</dbReference>
<dbReference type="PANTHER" id="PTHR42718:SF9">
    <property type="entry name" value="MAJOR FACILITATOR SUPERFAMILY MULTIDRUG TRANSPORTER MFSC"/>
    <property type="match status" value="1"/>
</dbReference>
<accession>A0ABQ3VI00</accession>
<feature type="transmembrane region" description="Helical" evidence="8">
    <location>
        <begin position="209"/>
        <end position="227"/>
    </location>
</feature>
<dbReference type="RefSeq" id="WP_201362383.1">
    <property type="nucleotide sequence ID" value="NZ_BNJJ01000007.1"/>
</dbReference>
<feature type="transmembrane region" description="Helical" evidence="8">
    <location>
        <begin position="365"/>
        <end position="391"/>
    </location>
</feature>
<evidence type="ECO:0000256" key="7">
    <source>
        <dbReference type="ARBA" id="ARBA00023136"/>
    </source>
</evidence>
<evidence type="ECO:0000256" key="5">
    <source>
        <dbReference type="ARBA" id="ARBA00022692"/>
    </source>
</evidence>
<feature type="transmembrane region" description="Helical" evidence="8">
    <location>
        <begin position="239"/>
        <end position="256"/>
    </location>
</feature>
<evidence type="ECO:0000256" key="4">
    <source>
        <dbReference type="ARBA" id="ARBA00022475"/>
    </source>
</evidence>
<dbReference type="InterPro" id="IPR020846">
    <property type="entry name" value="MFS_dom"/>
</dbReference>
<reference evidence="10 11" key="1">
    <citation type="journal article" date="2021" name="Int. J. Syst. Evol. Microbiol.">
        <title>Reticulibacter mediterranei gen. nov., sp. nov., within the new family Reticulibacteraceae fam. nov., and Ktedonospora formicarum gen. nov., sp. nov., Ktedonobacter robiniae sp. nov., Dictyobacter formicarum sp. nov. and Dictyobacter arantiisoli sp. nov., belonging to the class Ktedonobacteria.</title>
        <authorList>
            <person name="Yabe S."/>
            <person name="Zheng Y."/>
            <person name="Wang C.M."/>
            <person name="Sakai Y."/>
            <person name="Abe K."/>
            <person name="Yokota A."/>
            <person name="Donadio S."/>
            <person name="Cavaletti L."/>
            <person name="Monciardini P."/>
        </authorList>
    </citation>
    <scope>NUCLEOTIDE SEQUENCE [LARGE SCALE GENOMIC DNA]</scope>
    <source>
        <strain evidence="10 11">SOSP1-9</strain>
    </source>
</reference>
<feature type="domain" description="Major facilitator superfamily (MFS) profile" evidence="9">
    <location>
        <begin position="21"/>
        <end position="459"/>
    </location>
</feature>
<evidence type="ECO:0000256" key="3">
    <source>
        <dbReference type="ARBA" id="ARBA00022448"/>
    </source>
</evidence>
<gene>
    <name evidence="10" type="ORF">KSZ_27570</name>
</gene>
<evidence type="ECO:0000256" key="1">
    <source>
        <dbReference type="ARBA" id="ARBA00004651"/>
    </source>
</evidence>
<keyword evidence="11" id="KW-1185">Reference proteome</keyword>
<dbReference type="Pfam" id="PF07690">
    <property type="entry name" value="MFS_1"/>
    <property type="match status" value="1"/>
</dbReference>
<feature type="transmembrane region" description="Helical" evidence="8">
    <location>
        <begin position="120"/>
        <end position="137"/>
    </location>
</feature>